<accession>A0A397H904</accession>
<dbReference type="OrthoDB" id="2353542at2759"/>
<evidence type="ECO:0000313" key="2">
    <source>
        <dbReference type="Proteomes" id="UP000266861"/>
    </source>
</evidence>
<dbReference type="STRING" id="1348612.A0A397H904"/>
<comment type="caution">
    <text evidence="1">The sequence shown here is derived from an EMBL/GenBank/DDBJ whole genome shotgun (WGS) entry which is preliminary data.</text>
</comment>
<proteinExistence type="predicted"/>
<dbReference type="AlphaFoldDB" id="A0A397H904"/>
<dbReference type="Proteomes" id="UP000266861">
    <property type="component" value="Unassembled WGS sequence"/>
</dbReference>
<dbReference type="EMBL" id="PQFF01000331">
    <property type="protein sequence ID" value="RHZ59179.1"/>
    <property type="molecule type" value="Genomic_DNA"/>
</dbReference>
<gene>
    <name evidence="1" type="ORF">Glove_365g8</name>
</gene>
<name>A0A397H904_9GLOM</name>
<keyword evidence="2" id="KW-1185">Reference proteome</keyword>
<dbReference type="InterPro" id="IPR011009">
    <property type="entry name" value="Kinase-like_dom_sf"/>
</dbReference>
<reference evidence="1 2" key="1">
    <citation type="submission" date="2018-08" db="EMBL/GenBank/DDBJ databases">
        <title>Genome and evolution of the arbuscular mycorrhizal fungus Diversispora epigaea (formerly Glomus versiforme) and its bacterial endosymbionts.</title>
        <authorList>
            <person name="Sun X."/>
            <person name="Fei Z."/>
            <person name="Harrison M."/>
        </authorList>
    </citation>
    <scope>NUCLEOTIDE SEQUENCE [LARGE SCALE GENOMIC DNA]</scope>
    <source>
        <strain evidence="1 2">IT104</strain>
    </source>
</reference>
<sequence>MEPSLNIDLLNNIVNGKREMIILGTPPKYKEIYTDCWKHNGNSRPDIVQVVKNLSEIIIPCESVEIKTPQSQSYNVTDEIISVKSEISNEQKELEVKSDPPFVDVLDEVNMFIENLFEFFIDVYIKQFFSLHPFMVKNYIREHNKNPVEILYEMISHQSHSHHRFTSLIGFFYKYGIGTIVDNKEFDEVFFISIISLVAKENYMKITAKLD</sequence>
<organism evidence="1 2">
    <name type="scientific">Diversispora epigaea</name>
    <dbReference type="NCBI Taxonomy" id="1348612"/>
    <lineage>
        <taxon>Eukaryota</taxon>
        <taxon>Fungi</taxon>
        <taxon>Fungi incertae sedis</taxon>
        <taxon>Mucoromycota</taxon>
        <taxon>Glomeromycotina</taxon>
        <taxon>Glomeromycetes</taxon>
        <taxon>Diversisporales</taxon>
        <taxon>Diversisporaceae</taxon>
        <taxon>Diversispora</taxon>
    </lineage>
</organism>
<dbReference type="SUPFAM" id="SSF56112">
    <property type="entry name" value="Protein kinase-like (PK-like)"/>
    <property type="match status" value="1"/>
</dbReference>
<evidence type="ECO:0008006" key="3">
    <source>
        <dbReference type="Google" id="ProtNLM"/>
    </source>
</evidence>
<protein>
    <recommendedName>
        <fullName evidence="3">Serine-threonine/tyrosine-protein kinase catalytic domain-containing protein</fullName>
    </recommendedName>
</protein>
<evidence type="ECO:0000313" key="1">
    <source>
        <dbReference type="EMBL" id="RHZ59179.1"/>
    </source>
</evidence>
<dbReference type="Gene3D" id="1.10.510.10">
    <property type="entry name" value="Transferase(Phosphotransferase) domain 1"/>
    <property type="match status" value="1"/>
</dbReference>